<dbReference type="Proteomes" id="UP000010321">
    <property type="component" value="Unassembled WGS sequence"/>
</dbReference>
<comment type="caution">
    <text evidence="1">The sequence shown here is derived from an EMBL/GenBank/DDBJ whole genome shotgun (WGS) entry which is preliminary data.</text>
</comment>
<evidence type="ECO:0000313" key="2">
    <source>
        <dbReference type="Proteomes" id="UP000010321"/>
    </source>
</evidence>
<gene>
    <name evidence="1" type="ORF">HMPREF9445_01523</name>
</gene>
<proteinExistence type="predicted"/>
<protein>
    <submittedName>
        <fullName evidence="1">Uncharacterized protein</fullName>
    </submittedName>
</protein>
<reference evidence="1 2" key="1">
    <citation type="submission" date="2011-02" db="EMBL/GenBank/DDBJ databases">
        <authorList>
            <person name="Weinstock G."/>
            <person name="Sodergren E."/>
            <person name="Clifton S."/>
            <person name="Fulton L."/>
            <person name="Fulton B."/>
            <person name="Courtney L."/>
            <person name="Fronick C."/>
            <person name="Harrison M."/>
            <person name="Strong C."/>
            <person name="Farmer C."/>
            <person name="Delahaunty K."/>
            <person name="Markovic C."/>
            <person name="Hall O."/>
            <person name="Minx P."/>
            <person name="Tomlinson C."/>
            <person name="Mitreva M."/>
            <person name="Hou S."/>
            <person name="Chen J."/>
            <person name="Wollam A."/>
            <person name="Pepin K.H."/>
            <person name="Johnson M."/>
            <person name="Bhonagiri V."/>
            <person name="Zhang X."/>
            <person name="Suruliraj S."/>
            <person name="Warren W."/>
            <person name="Chinwalla A."/>
            <person name="Mardis E.R."/>
            <person name="Wilson R.K."/>
        </authorList>
    </citation>
    <scope>NUCLEOTIDE SEQUENCE [LARGE SCALE GENOMIC DNA]</scope>
    <source>
        <strain evidence="1 2">YIT 12056</strain>
    </source>
</reference>
<dbReference type="EMBL" id="AFBM01000016">
    <property type="protein sequence ID" value="EGF52293.1"/>
    <property type="molecule type" value="Genomic_DNA"/>
</dbReference>
<name>A0ABN0CNP2_9BACE</name>
<sequence length="42" mass="5153">MRLIEESLSRLYWKGCTKINEKEEKCSMYVKEDYVNAKLFIY</sequence>
<evidence type="ECO:0000313" key="1">
    <source>
        <dbReference type="EMBL" id="EGF52293.1"/>
    </source>
</evidence>
<keyword evidence="2" id="KW-1185">Reference proteome</keyword>
<accession>A0ABN0CNP2</accession>
<organism evidence="1 2">
    <name type="scientific">Bacteroides clarus YIT 12056</name>
    <dbReference type="NCBI Taxonomy" id="762984"/>
    <lineage>
        <taxon>Bacteria</taxon>
        <taxon>Pseudomonadati</taxon>
        <taxon>Bacteroidota</taxon>
        <taxon>Bacteroidia</taxon>
        <taxon>Bacteroidales</taxon>
        <taxon>Bacteroidaceae</taxon>
        <taxon>Bacteroides</taxon>
    </lineage>
</organism>